<comment type="caution">
    <text evidence="2">The sequence shown here is derived from an EMBL/GenBank/DDBJ whole genome shotgun (WGS) entry which is preliminary data.</text>
</comment>
<evidence type="ECO:0000313" key="3">
    <source>
        <dbReference type="Proteomes" id="UP000641152"/>
    </source>
</evidence>
<dbReference type="Proteomes" id="UP000641152">
    <property type="component" value="Unassembled WGS sequence"/>
</dbReference>
<evidence type="ECO:0000259" key="1">
    <source>
        <dbReference type="Pfam" id="PF11726"/>
    </source>
</evidence>
<accession>A0ABR9DF79</accession>
<dbReference type="Pfam" id="PF11726">
    <property type="entry name" value="YagK_YfjJ_C"/>
    <property type="match status" value="1"/>
</dbReference>
<dbReference type="InterPro" id="IPR057271">
    <property type="entry name" value="YagK_YfjJ_C"/>
</dbReference>
<dbReference type="RefSeq" id="WP_192394518.1">
    <property type="nucleotide sequence ID" value="NZ_CAJHIU010000002.1"/>
</dbReference>
<name>A0ABR9DF79_9GAMM</name>
<protein>
    <submittedName>
        <fullName evidence="2">Inovirus-type Gp2 protein</fullName>
    </submittedName>
</protein>
<keyword evidence="3" id="KW-1185">Reference proteome</keyword>
<gene>
    <name evidence="2" type="ORF">EBB_14670</name>
</gene>
<reference evidence="2 3" key="1">
    <citation type="submission" date="2020-09" db="EMBL/GenBank/DDBJ databases">
        <title>Methylomonas albis sp. nov. and Methylomonas fluvii sp. nov.: Two cold-adapted methanotrophs from the River Elbe and an amended description of Methylovulum psychrotolerans strain Eb1.</title>
        <authorList>
            <person name="Bussmann I.K."/>
            <person name="Klings K.-W."/>
            <person name="Warnstedt J."/>
            <person name="Hoppert M."/>
            <person name="Saborowski A."/>
            <person name="Horn F."/>
            <person name="Liebner S."/>
        </authorList>
    </citation>
    <scope>NUCLEOTIDE SEQUENCE [LARGE SCALE GENOMIC DNA]</scope>
    <source>
        <strain evidence="2 3">EbB</strain>
    </source>
</reference>
<sequence>MNSLSNKLIQLGQLTETIINHPDDPLYIVIDQGNGILQVMPTELAIYIEQTVQQCLFVVLNQFPIHGFHPYVSVFVNTVLDCDLPAAIERHRSLKKQNDLYQVGIDYELMLDLITRMKTSVNNILGMAGSVEFKKLIYNAHRSAKKNHDGMIRYIDSLFEHYSRLQVIRLDLHYHKGHAIQRYDDISTRYWQAKNDFKHLLNNAKMNSLFDAMVGYIWSLEYGSERGFHYHIFLFFDGSKVRDDVYLAWQIGEYWKSLTKSSGTYWNCNEKKKGYSQLGIGMIHFSDAEKVHYLKKAAAYLIKVDHYVRILTPDNGRTFGRGEILPPRTVINGRPRTA</sequence>
<feature type="domain" description="YagK/YfjJ C-terminal" evidence="1">
    <location>
        <begin position="159"/>
        <end position="297"/>
    </location>
</feature>
<proteinExistence type="predicted"/>
<organism evidence="2 3">
    <name type="scientific">Methylomonas fluvii</name>
    <dbReference type="NCBI Taxonomy" id="1854564"/>
    <lineage>
        <taxon>Bacteria</taxon>
        <taxon>Pseudomonadati</taxon>
        <taxon>Pseudomonadota</taxon>
        <taxon>Gammaproteobacteria</taxon>
        <taxon>Methylococcales</taxon>
        <taxon>Methylococcaceae</taxon>
        <taxon>Methylomonas</taxon>
    </lineage>
</organism>
<dbReference type="EMBL" id="JACXST010000002">
    <property type="protein sequence ID" value="MBD9361741.1"/>
    <property type="molecule type" value="Genomic_DNA"/>
</dbReference>
<evidence type="ECO:0000313" key="2">
    <source>
        <dbReference type="EMBL" id="MBD9361741.1"/>
    </source>
</evidence>